<accession>A0AAW5EJR3</accession>
<gene>
    <name evidence="1" type="ORF">LZC39_13590</name>
</gene>
<dbReference type="EMBL" id="JAJUOL010000679">
    <property type="protein sequence ID" value="MCH3853123.1"/>
    <property type="molecule type" value="Genomic_DNA"/>
</dbReference>
<reference evidence="1" key="1">
    <citation type="submission" date="2021-12" db="EMBL/GenBank/DDBJ databases">
        <title>Prevalence of phenicol resistance gene fexA in Campylobacter isolated from poultry supply chain.</title>
        <authorList>
            <person name="Tang B."/>
            <person name="Zheng X."/>
            <person name="Lin J."/>
            <person name="Lin R."/>
            <person name="Yang H."/>
            <person name="Shen Z."/>
            <person name="Xia F."/>
        </authorList>
    </citation>
    <scope>NUCLEOTIDE SEQUENCE</scope>
    <source>
        <strain evidence="1">CJHN2011004</strain>
    </source>
</reference>
<keyword evidence="1" id="KW-0808">Transferase</keyword>
<dbReference type="GO" id="GO:0016757">
    <property type="term" value="F:glycosyltransferase activity"/>
    <property type="evidence" value="ECO:0007669"/>
    <property type="project" value="UniProtKB-KW"/>
</dbReference>
<keyword evidence="1" id="KW-0328">Glycosyltransferase</keyword>
<sequence>IKKVLLEKFPHIELKVATIFYKKTALLEPEFKVKEAKEWVEFYWDIHID</sequence>
<organism evidence="1 2">
    <name type="scientific">Campylobacter jejuni</name>
    <dbReference type="NCBI Taxonomy" id="197"/>
    <lineage>
        <taxon>Bacteria</taxon>
        <taxon>Pseudomonadati</taxon>
        <taxon>Campylobacterota</taxon>
        <taxon>Epsilonproteobacteria</taxon>
        <taxon>Campylobacterales</taxon>
        <taxon>Campylobacteraceae</taxon>
        <taxon>Campylobacter</taxon>
    </lineage>
</organism>
<protein>
    <submittedName>
        <fullName evidence="1">Phosphoribosyltransferase</fullName>
    </submittedName>
</protein>
<evidence type="ECO:0000313" key="2">
    <source>
        <dbReference type="Proteomes" id="UP001199644"/>
    </source>
</evidence>
<feature type="non-terminal residue" evidence="1">
    <location>
        <position position="1"/>
    </location>
</feature>
<name>A0AAW5EJR3_CAMJU</name>
<dbReference type="AlphaFoldDB" id="A0AAW5EJR3"/>
<comment type="caution">
    <text evidence="1">The sequence shown here is derived from an EMBL/GenBank/DDBJ whole genome shotgun (WGS) entry which is preliminary data.</text>
</comment>
<evidence type="ECO:0000313" key="1">
    <source>
        <dbReference type="EMBL" id="MCH3853123.1"/>
    </source>
</evidence>
<dbReference type="Proteomes" id="UP001199644">
    <property type="component" value="Unassembled WGS sequence"/>
</dbReference>
<proteinExistence type="predicted"/>